<evidence type="ECO:0000313" key="1">
    <source>
        <dbReference type="Proteomes" id="UP001652623"/>
    </source>
</evidence>
<evidence type="ECO:0000313" key="2">
    <source>
        <dbReference type="RefSeq" id="XP_060674541.1"/>
    </source>
</evidence>
<proteinExistence type="predicted"/>
<name>A0ABM4ACT2_ZIZJJ</name>
<gene>
    <name evidence="2" type="primary">LOC107409286</name>
</gene>
<reference evidence="2" key="1">
    <citation type="submission" date="2025-08" db="UniProtKB">
        <authorList>
            <consortium name="RefSeq"/>
        </authorList>
    </citation>
    <scope>IDENTIFICATION</scope>
    <source>
        <tissue evidence="2">Seedling</tissue>
    </source>
</reference>
<organism evidence="1 2">
    <name type="scientific">Ziziphus jujuba</name>
    <name type="common">Chinese jujube</name>
    <name type="synonym">Ziziphus sativa</name>
    <dbReference type="NCBI Taxonomy" id="326968"/>
    <lineage>
        <taxon>Eukaryota</taxon>
        <taxon>Viridiplantae</taxon>
        <taxon>Streptophyta</taxon>
        <taxon>Embryophyta</taxon>
        <taxon>Tracheophyta</taxon>
        <taxon>Spermatophyta</taxon>
        <taxon>Magnoliopsida</taxon>
        <taxon>eudicotyledons</taxon>
        <taxon>Gunneridae</taxon>
        <taxon>Pentapetalae</taxon>
        <taxon>rosids</taxon>
        <taxon>fabids</taxon>
        <taxon>Rosales</taxon>
        <taxon>Rhamnaceae</taxon>
        <taxon>Paliureae</taxon>
        <taxon>Ziziphus</taxon>
    </lineage>
</organism>
<protein>
    <submittedName>
        <fullName evidence="2">Uncharacterized protein LOC107409286 isoform X1</fullName>
    </submittedName>
</protein>
<dbReference type="GeneID" id="107409286"/>
<dbReference type="PANTHER" id="PTHR31972:SF16">
    <property type="entry name" value="FAMILY PROTEIN, PUTATIVE (DUF868)-RELATED"/>
    <property type="match status" value="1"/>
</dbReference>
<dbReference type="InterPro" id="IPR008586">
    <property type="entry name" value="DUF868_pln"/>
</dbReference>
<dbReference type="RefSeq" id="XP_060674541.1">
    <property type="nucleotide sequence ID" value="XM_060818558.1"/>
</dbReference>
<sequence>MGRRDKSTRKKTTEKRNTPAVVIFSLSIYSSLGPSNQSYLTSKLKPSIPNEVTCIYKAELSTSRQLLIMLTWQKSLNINISEKPSSQSKLISRFKSLEKKKGNKAFQFCNFKIEVFWDISTAMYDKGPEPINGFYFVVFVDSELGLLLGDKDDDEIFEMKKMKTGIQKAKFLLVSRSEQYSGNAVYSTKAKFCDTGTEHEIVIKCGREYEGYKSSVFCVFIDQKVIFQVERLRWNFRGNHAIFLDGLLVDMMWDVHDWFFNPTIGGYAIFMFRTRSGLHSRLWLEEKILERKGHERAEFSLLICACSQFD</sequence>
<dbReference type="Pfam" id="PF05910">
    <property type="entry name" value="DUF868"/>
    <property type="match status" value="1"/>
</dbReference>
<keyword evidence="1" id="KW-1185">Reference proteome</keyword>
<dbReference type="Proteomes" id="UP001652623">
    <property type="component" value="Chromosome 6"/>
</dbReference>
<dbReference type="PANTHER" id="PTHR31972">
    <property type="entry name" value="EXPRESSED PROTEIN"/>
    <property type="match status" value="1"/>
</dbReference>
<accession>A0ABM4ACT2</accession>